<name>A0ABQ9HHQ5_9NEOP</name>
<dbReference type="Proteomes" id="UP001159363">
    <property type="component" value="Chromosome 4"/>
</dbReference>
<reference evidence="1 2" key="1">
    <citation type="submission" date="2023-02" db="EMBL/GenBank/DDBJ databases">
        <title>LHISI_Scaffold_Assembly.</title>
        <authorList>
            <person name="Stuart O.P."/>
            <person name="Cleave R."/>
            <person name="Magrath M.J.L."/>
            <person name="Mikheyev A.S."/>
        </authorList>
    </citation>
    <scope>NUCLEOTIDE SEQUENCE [LARGE SCALE GENOMIC DNA]</scope>
    <source>
        <strain evidence="1">Daus_M_001</strain>
        <tissue evidence="1">Leg muscle</tissue>
    </source>
</reference>
<proteinExistence type="predicted"/>
<evidence type="ECO:0000313" key="2">
    <source>
        <dbReference type="Proteomes" id="UP001159363"/>
    </source>
</evidence>
<evidence type="ECO:0000313" key="1">
    <source>
        <dbReference type="EMBL" id="KAJ8883862.1"/>
    </source>
</evidence>
<dbReference type="EMBL" id="JARBHB010000005">
    <property type="protein sequence ID" value="KAJ8883862.1"/>
    <property type="molecule type" value="Genomic_DNA"/>
</dbReference>
<keyword evidence="2" id="KW-1185">Reference proteome</keyword>
<organism evidence="1 2">
    <name type="scientific">Dryococelus australis</name>
    <dbReference type="NCBI Taxonomy" id="614101"/>
    <lineage>
        <taxon>Eukaryota</taxon>
        <taxon>Metazoa</taxon>
        <taxon>Ecdysozoa</taxon>
        <taxon>Arthropoda</taxon>
        <taxon>Hexapoda</taxon>
        <taxon>Insecta</taxon>
        <taxon>Pterygota</taxon>
        <taxon>Neoptera</taxon>
        <taxon>Polyneoptera</taxon>
        <taxon>Phasmatodea</taxon>
        <taxon>Verophasmatodea</taxon>
        <taxon>Anareolatae</taxon>
        <taxon>Phasmatidae</taxon>
        <taxon>Eurycanthinae</taxon>
        <taxon>Dryococelus</taxon>
    </lineage>
</organism>
<sequence length="367" mass="40772">MMSEYSQSSFTRQRSAFSLSLSEPQYYLLVHGPTAGLRTHNAIGEPGSISSGVAPGFWYVRITPDDAAGRWVYFSGITRFSRPYIPVLLHTHPTSPSSALKSTIGLAITRWPTRSCGSEPWALLVTARYGIFLIGQAAVRQVSLEELVGERRFAILLACVVGLHNTRGGAWSDHTYGALESRCRTEVGGWVREEQREHKGIMPSSDELQLTYPISTSNLKLNYRPSNPGVVKKPNKGKDYSILSYFSIPIGAAVAERLAHSPPIKAKRVQSPVGSLPDFRMWESCRPMPLVGGFPRGSLPFTLPLHSSAVPFSPSYLLFTHSHHPRREKWRDTYSACLLELTSLKLKMSEEIWAALNSEVLRADVDD</sequence>
<protein>
    <submittedName>
        <fullName evidence="1">Uncharacterized protein</fullName>
    </submittedName>
</protein>
<gene>
    <name evidence="1" type="ORF">PR048_015717</name>
</gene>
<comment type="caution">
    <text evidence="1">The sequence shown here is derived from an EMBL/GenBank/DDBJ whole genome shotgun (WGS) entry which is preliminary data.</text>
</comment>
<accession>A0ABQ9HHQ5</accession>